<evidence type="ECO:0000313" key="7">
    <source>
        <dbReference type="EMBL" id="AVD71593.1"/>
    </source>
</evidence>
<dbReference type="PANTHER" id="PTHR46112">
    <property type="entry name" value="AMINOPEPTIDASE"/>
    <property type="match status" value="1"/>
</dbReference>
<evidence type="ECO:0000256" key="3">
    <source>
        <dbReference type="ARBA" id="ARBA00022801"/>
    </source>
</evidence>
<proteinExistence type="predicted"/>
<dbReference type="InterPro" id="IPR001714">
    <property type="entry name" value="Pept_M24_MAP"/>
</dbReference>
<dbReference type="Pfam" id="PF01321">
    <property type="entry name" value="Creatinase_N"/>
    <property type="match status" value="1"/>
</dbReference>
<dbReference type="InterPro" id="IPR001131">
    <property type="entry name" value="Peptidase_M24B_aminopep-P_CS"/>
</dbReference>
<gene>
    <name evidence="7" type="ORF">CAY53_09035</name>
</gene>
<dbReference type="GO" id="GO:0006508">
    <property type="term" value="P:proteolysis"/>
    <property type="evidence" value="ECO:0007669"/>
    <property type="project" value="UniProtKB-KW"/>
</dbReference>
<feature type="domain" description="Creatinase N-terminal" evidence="6">
    <location>
        <begin position="13"/>
        <end position="147"/>
    </location>
</feature>
<name>A0A2L1GPI0_9BACT</name>
<keyword evidence="1" id="KW-0645">Protease</keyword>
<dbReference type="GO" id="GO:0008235">
    <property type="term" value="F:metalloexopeptidase activity"/>
    <property type="evidence" value="ECO:0007669"/>
    <property type="project" value="UniProtKB-ARBA"/>
</dbReference>
<dbReference type="AlphaFoldDB" id="A0A2L1GPI0"/>
<dbReference type="CDD" id="cd01092">
    <property type="entry name" value="APP-like"/>
    <property type="match status" value="1"/>
</dbReference>
<dbReference type="SUPFAM" id="SSF53092">
    <property type="entry name" value="Creatinase/prolidase N-terminal domain"/>
    <property type="match status" value="1"/>
</dbReference>
<evidence type="ECO:0000259" key="5">
    <source>
        <dbReference type="Pfam" id="PF00557"/>
    </source>
</evidence>
<dbReference type="InterPro" id="IPR000587">
    <property type="entry name" value="Creatinase_N"/>
</dbReference>
<evidence type="ECO:0000256" key="1">
    <source>
        <dbReference type="ARBA" id="ARBA00022670"/>
    </source>
</evidence>
<dbReference type="Pfam" id="PF00557">
    <property type="entry name" value="Peptidase_M24"/>
    <property type="match status" value="1"/>
</dbReference>
<feature type="domain" description="Peptidase M24" evidence="5">
    <location>
        <begin position="154"/>
        <end position="357"/>
    </location>
</feature>
<dbReference type="GO" id="GO:0004177">
    <property type="term" value="F:aminopeptidase activity"/>
    <property type="evidence" value="ECO:0007669"/>
    <property type="project" value="UniProtKB-ARBA"/>
</dbReference>
<dbReference type="PROSITE" id="PS00491">
    <property type="entry name" value="PROLINE_PEPTIDASE"/>
    <property type="match status" value="1"/>
</dbReference>
<dbReference type="Proteomes" id="UP000239867">
    <property type="component" value="Chromosome"/>
</dbReference>
<protein>
    <submittedName>
        <fullName evidence="7">Peptidase M24</fullName>
    </submittedName>
</protein>
<dbReference type="PANTHER" id="PTHR46112:SF3">
    <property type="entry name" value="AMINOPEPTIDASE YPDF"/>
    <property type="match status" value="1"/>
</dbReference>
<reference evidence="7 8" key="1">
    <citation type="journal article" date="2018" name="MBio">
        <title>Insights into the evolution of host association through the isolation and characterization of a novel human periodontal pathobiont, Desulfobulbus oralis.</title>
        <authorList>
            <person name="Cross K.L."/>
            <person name="Chirania P."/>
            <person name="Xiong W."/>
            <person name="Beall C.J."/>
            <person name="Elkins J.G."/>
            <person name="Giannone R.J."/>
            <person name="Griffen A.L."/>
            <person name="Guss A.M."/>
            <person name="Hettich R.L."/>
            <person name="Joshi S.S."/>
            <person name="Mokrzan E.M."/>
            <person name="Martin R.K."/>
            <person name="Zhulin I.B."/>
            <person name="Leys E.J."/>
            <person name="Podar M."/>
        </authorList>
    </citation>
    <scope>NUCLEOTIDE SEQUENCE [LARGE SCALE GENOMIC DNA]</scope>
    <source>
        <strain evidence="7 8">ORNL</strain>
    </source>
</reference>
<sequence>MAGRQAAIAHAALKRVQAELGERQLDALLVAQPENRRYLSGYSAEDNGIQESAGFLLIPESGRPRLLTDSRFTLQAEAEAPEYGIYMYRRGLVEALEELLPEMGIRQLGFEADYCLYALWLRLQALAKRLKLRLTATSGLVESLRVVKTPEELELVRAASALNDRVFQTAFAQVQTGMSERELARLIEGTMLDLGAERPSFDTIVAFGENAAKPHAVPGGRRLVAGETVLIDMGLVLDGYCSDMSRTFVLGEPDAQYLERHRLVRAAQKAGMAAIRAGVSGSEVDRAARQVLAAGGYGEAFGHGLGHGVGLAVHEAPRLSPSGRETLEAGMVVTVEPGLYLADWGGIRLENMVIVTEAGCELLNRDSTWLDL</sequence>
<keyword evidence="4" id="KW-0482">Metalloprotease</keyword>
<evidence type="ECO:0000256" key="4">
    <source>
        <dbReference type="ARBA" id="ARBA00023049"/>
    </source>
</evidence>
<dbReference type="GO" id="GO:0046872">
    <property type="term" value="F:metal ion binding"/>
    <property type="evidence" value="ECO:0007669"/>
    <property type="project" value="UniProtKB-KW"/>
</dbReference>
<dbReference type="EMBL" id="CP021255">
    <property type="protein sequence ID" value="AVD71593.1"/>
    <property type="molecule type" value="Genomic_DNA"/>
</dbReference>
<dbReference type="SUPFAM" id="SSF55920">
    <property type="entry name" value="Creatinase/aminopeptidase"/>
    <property type="match status" value="1"/>
</dbReference>
<accession>A0A2L1GPI0</accession>
<dbReference type="Gene3D" id="3.40.350.10">
    <property type="entry name" value="Creatinase/prolidase N-terminal domain"/>
    <property type="match status" value="1"/>
</dbReference>
<dbReference type="RefSeq" id="WP_104936841.1">
    <property type="nucleotide sequence ID" value="NZ_CP021255.1"/>
</dbReference>
<keyword evidence="3" id="KW-0378">Hydrolase</keyword>
<keyword evidence="8" id="KW-1185">Reference proteome</keyword>
<dbReference type="InterPro" id="IPR036005">
    <property type="entry name" value="Creatinase/aminopeptidase-like"/>
</dbReference>
<dbReference type="OrthoDB" id="9806388at2"/>
<dbReference type="KEGG" id="deo:CAY53_09035"/>
<evidence type="ECO:0000259" key="6">
    <source>
        <dbReference type="Pfam" id="PF01321"/>
    </source>
</evidence>
<organism evidence="7 8">
    <name type="scientific">Desulfobulbus oralis</name>
    <dbReference type="NCBI Taxonomy" id="1986146"/>
    <lineage>
        <taxon>Bacteria</taxon>
        <taxon>Pseudomonadati</taxon>
        <taxon>Thermodesulfobacteriota</taxon>
        <taxon>Desulfobulbia</taxon>
        <taxon>Desulfobulbales</taxon>
        <taxon>Desulfobulbaceae</taxon>
        <taxon>Desulfobulbus</taxon>
    </lineage>
</organism>
<dbReference type="InterPro" id="IPR050659">
    <property type="entry name" value="Peptidase_M24B"/>
</dbReference>
<dbReference type="InterPro" id="IPR029149">
    <property type="entry name" value="Creatin/AminoP/Spt16_N"/>
</dbReference>
<dbReference type="Gene3D" id="3.90.230.10">
    <property type="entry name" value="Creatinase/methionine aminopeptidase superfamily"/>
    <property type="match status" value="1"/>
</dbReference>
<keyword evidence="2" id="KW-0479">Metal-binding</keyword>
<evidence type="ECO:0000256" key="2">
    <source>
        <dbReference type="ARBA" id="ARBA00022723"/>
    </source>
</evidence>
<dbReference type="PRINTS" id="PR00599">
    <property type="entry name" value="MAPEPTIDASE"/>
</dbReference>
<evidence type="ECO:0000313" key="8">
    <source>
        <dbReference type="Proteomes" id="UP000239867"/>
    </source>
</evidence>
<dbReference type="InterPro" id="IPR000994">
    <property type="entry name" value="Pept_M24"/>
</dbReference>